<comment type="caution">
    <text evidence="2">The sequence shown here is derived from an EMBL/GenBank/DDBJ whole genome shotgun (WGS) entry which is preliminary data.</text>
</comment>
<sequence>MLFRSVVKTDGESASRHLVALARPPRRLRLGAGRWGHVSALLPDSPPPPGLLTPSITRTNSDDKNTRERDGGYFIIVVKLHGDPPTSSRYGTVIQ</sequence>
<feature type="region of interest" description="Disordered" evidence="1">
    <location>
        <begin position="40"/>
        <end position="68"/>
    </location>
</feature>
<name>A0A2T7NGD2_POMCA</name>
<dbReference type="Proteomes" id="UP000245119">
    <property type="component" value="Linkage Group LG13"/>
</dbReference>
<organism evidence="2 3">
    <name type="scientific">Pomacea canaliculata</name>
    <name type="common">Golden apple snail</name>
    <dbReference type="NCBI Taxonomy" id="400727"/>
    <lineage>
        <taxon>Eukaryota</taxon>
        <taxon>Metazoa</taxon>
        <taxon>Spiralia</taxon>
        <taxon>Lophotrochozoa</taxon>
        <taxon>Mollusca</taxon>
        <taxon>Gastropoda</taxon>
        <taxon>Caenogastropoda</taxon>
        <taxon>Architaenioglossa</taxon>
        <taxon>Ampullarioidea</taxon>
        <taxon>Ampullariidae</taxon>
        <taxon>Pomacea</taxon>
    </lineage>
</organism>
<protein>
    <submittedName>
        <fullName evidence="2">Uncharacterized protein</fullName>
    </submittedName>
</protein>
<dbReference type="EMBL" id="PZQS01000013">
    <property type="protein sequence ID" value="PVD20216.1"/>
    <property type="molecule type" value="Genomic_DNA"/>
</dbReference>
<evidence type="ECO:0000313" key="2">
    <source>
        <dbReference type="EMBL" id="PVD20216.1"/>
    </source>
</evidence>
<dbReference type="AlphaFoldDB" id="A0A2T7NGD2"/>
<accession>A0A2T7NGD2</accession>
<reference evidence="2 3" key="1">
    <citation type="submission" date="2018-04" db="EMBL/GenBank/DDBJ databases">
        <title>The genome of golden apple snail Pomacea canaliculata provides insight into stress tolerance and invasive adaptation.</title>
        <authorList>
            <person name="Liu C."/>
            <person name="Liu B."/>
            <person name="Ren Y."/>
            <person name="Zhang Y."/>
            <person name="Wang H."/>
            <person name="Li S."/>
            <person name="Jiang F."/>
            <person name="Yin L."/>
            <person name="Zhang G."/>
            <person name="Qian W."/>
            <person name="Fan W."/>
        </authorList>
    </citation>
    <scope>NUCLEOTIDE SEQUENCE [LARGE SCALE GENOMIC DNA]</scope>
    <source>
        <strain evidence="2">SZHN2017</strain>
        <tissue evidence="2">Muscle</tissue>
    </source>
</reference>
<keyword evidence="3" id="KW-1185">Reference proteome</keyword>
<evidence type="ECO:0000256" key="1">
    <source>
        <dbReference type="SAM" id="MobiDB-lite"/>
    </source>
</evidence>
<gene>
    <name evidence="2" type="ORF">C0Q70_20712</name>
</gene>
<proteinExistence type="predicted"/>
<evidence type="ECO:0000313" key="3">
    <source>
        <dbReference type="Proteomes" id="UP000245119"/>
    </source>
</evidence>